<sequence length="34" mass="3718">MRMGPDTPSMNQLQATTGGHQASRGSNRFPGWWG</sequence>
<evidence type="ECO:0000313" key="3">
    <source>
        <dbReference type="Proteomes" id="UP000002194"/>
    </source>
</evidence>
<dbReference type="KEGG" id="dvu:DVU_2469"/>
<dbReference type="STRING" id="882.DVU_2469"/>
<dbReference type="EMBL" id="AE017285">
    <property type="protein sequence ID" value="AAS96941.1"/>
    <property type="molecule type" value="Genomic_DNA"/>
</dbReference>
<dbReference type="AlphaFoldDB" id="Q728Y3"/>
<evidence type="ECO:0000256" key="1">
    <source>
        <dbReference type="SAM" id="MobiDB-lite"/>
    </source>
</evidence>
<feature type="compositionally biased region" description="Polar residues" evidence="1">
    <location>
        <begin position="8"/>
        <end position="26"/>
    </location>
</feature>
<keyword evidence="3" id="KW-1185">Reference proteome</keyword>
<dbReference type="HOGENOM" id="CLU_3373440_0_0_7"/>
<feature type="region of interest" description="Disordered" evidence="1">
    <location>
        <begin position="1"/>
        <end position="34"/>
    </location>
</feature>
<reference evidence="2 3" key="1">
    <citation type="journal article" date="2004" name="Nat. Biotechnol.">
        <title>The genome sequence of the anaerobic, sulfate-reducing bacterium Desulfovibrio vulgaris Hildenborough.</title>
        <authorList>
            <person name="Heidelberg J.F."/>
            <person name="Seshadri R."/>
            <person name="Haveman S.A."/>
            <person name="Hemme C.L."/>
            <person name="Paulsen I.T."/>
            <person name="Kolonay J.F."/>
            <person name="Eisen J.A."/>
            <person name="Ward N."/>
            <person name="Methe B."/>
            <person name="Brinkac L.M."/>
            <person name="Daugherty S.C."/>
            <person name="Deboy R.T."/>
            <person name="Dodson R.J."/>
            <person name="Durkin A.S."/>
            <person name="Madupu R."/>
            <person name="Nelson W.C."/>
            <person name="Sullivan S.A."/>
            <person name="Fouts D."/>
            <person name="Haft D.H."/>
            <person name="Selengut J."/>
            <person name="Peterson J.D."/>
            <person name="Davidsen T.M."/>
            <person name="Zafar N."/>
            <person name="Zhou L."/>
            <person name="Radune D."/>
            <person name="Dimitrov G."/>
            <person name="Hance M."/>
            <person name="Tran K."/>
            <person name="Khouri H."/>
            <person name="Gill J."/>
            <person name="Utterback T.R."/>
            <person name="Feldblyum T.V."/>
            <person name="Wall J.D."/>
            <person name="Voordouw G."/>
            <person name="Fraser C.M."/>
        </authorList>
    </citation>
    <scope>NUCLEOTIDE SEQUENCE [LARGE SCALE GENOMIC DNA]</scope>
    <source>
        <strain evidence="3">ATCC 29579 / DSM 644 / NCIMB 8303 / VKM B-1760 / Hildenborough</strain>
    </source>
</reference>
<name>Q728Y3_NITV2</name>
<organism evidence="2 3">
    <name type="scientific">Nitratidesulfovibrio vulgaris (strain ATCC 29579 / DSM 644 / CCUG 34227 / NCIMB 8303 / VKM B-1760 / Hildenborough)</name>
    <name type="common">Desulfovibrio vulgaris</name>
    <dbReference type="NCBI Taxonomy" id="882"/>
    <lineage>
        <taxon>Bacteria</taxon>
        <taxon>Pseudomonadati</taxon>
        <taxon>Thermodesulfobacteriota</taxon>
        <taxon>Desulfovibrionia</taxon>
        <taxon>Desulfovibrionales</taxon>
        <taxon>Desulfovibrionaceae</taxon>
        <taxon>Nitratidesulfovibrio</taxon>
    </lineage>
</organism>
<proteinExistence type="predicted"/>
<protein>
    <submittedName>
        <fullName evidence="2">Uncharacterized protein</fullName>
    </submittedName>
</protein>
<dbReference type="EnsemblBacteria" id="AAS96941">
    <property type="protein sequence ID" value="AAS96941"/>
    <property type="gene ID" value="DVU_2469"/>
</dbReference>
<evidence type="ECO:0000313" key="2">
    <source>
        <dbReference type="EMBL" id="AAS96941.1"/>
    </source>
</evidence>
<accession>Q728Y3</accession>
<dbReference type="PaxDb" id="882-DVU_2469"/>
<dbReference type="Proteomes" id="UP000002194">
    <property type="component" value="Chromosome"/>
</dbReference>
<gene>
    <name evidence="2" type="ordered locus">DVU_2469</name>
</gene>